<dbReference type="EMBL" id="HE797313">
    <property type="protein sequence ID" value="CCM06395.1"/>
    <property type="molecule type" value="Genomic_DNA"/>
</dbReference>
<dbReference type="Proteomes" id="UP000006352">
    <property type="component" value="Unassembled WGS sequence"/>
</dbReference>
<dbReference type="HOGENOM" id="CLU_046025_5_2_1"/>
<feature type="transmembrane region" description="Helical" evidence="1">
    <location>
        <begin position="154"/>
        <end position="175"/>
    </location>
</feature>
<evidence type="ECO:0000259" key="2">
    <source>
        <dbReference type="Pfam" id="PF20152"/>
    </source>
</evidence>
<evidence type="ECO:0000256" key="1">
    <source>
        <dbReference type="SAM" id="Phobius"/>
    </source>
</evidence>
<name>J4GX74_9APHY</name>
<dbReference type="AlphaFoldDB" id="J4GX74"/>
<feature type="domain" description="DUF6534" evidence="2">
    <location>
        <begin position="202"/>
        <end position="290"/>
    </location>
</feature>
<sequence length="326" mass="36006">MPSIGSSSIEEFMGGLIVCIDIAILLYGIVTAQTYFYWWASHEDSKLLRSLVASVWFLETLHTLFCIHMAYYYTIISFGDMNGVRQLVWSAAATTFTEARFRGRTFMCSLATSHNLLAKLFDLANLDIESKIYGSDRRTGKSSSESGTYLSLSIAKAIVLFMRIAAGFAATSFMWEIDTWAKFATFYGARIACTCALVLSGVLDALIALSQIYYLWTSRTGYQVTDNLVRKLMTYVINTGALTMFVTMAAIATFWAPALSGRSLVFVGLVEIQSQLYANTLIAALNTRQHHGLATGRQHSSNLVEIGLHPSPLIDDVGPAKHPDTM</sequence>
<dbReference type="STRING" id="599839.J4GX74"/>
<proteinExistence type="predicted"/>
<evidence type="ECO:0000313" key="4">
    <source>
        <dbReference type="Proteomes" id="UP000006352"/>
    </source>
</evidence>
<protein>
    <recommendedName>
        <fullName evidence="2">DUF6534 domain-containing protein</fullName>
    </recommendedName>
</protein>
<reference evidence="3 4" key="1">
    <citation type="journal article" date="2012" name="Appl. Environ. Microbiol.">
        <title>Short-read sequencing for genomic analysis of the brown rot fungus Fibroporia radiculosa.</title>
        <authorList>
            <person name="Tang J.D."/>
            <person name="Perkins A.D."/>
            <person name="Sonstegard T.S."/>
            <person name="Schroeder S.G."/>
            <person name="Burgess S.C."/>
            <person name="Diehl S.V."/>
        </authorList>
    </citation>
    <scope>NUCLEOTIDE SEQUENCE [LARGE SCALE GENOMIC DNA]</scope>
    <source>
        <strain evidence="3 4">TFFH 294</strain>
    </source>
</reference>
<dbReference type="RefSeq" id="XP_012185678.1">
    <property type="nucleotide sequence ID" value="XM_012330288.1"/>
</dbReference>
<dbReference type="OrthoDB" id="3270417at2759"/>
<dbReference type="PANTHER" id="PTHR40465:SF1">
    <property type="entry name" value="DUF6534 DOMAIN-CONTAINING PROTEIN"/>
    <property type="match status" value="1"/>
</dbReference>
<accession>J4GX74</accession>
<feature type="transmembrane region" description="Helical" evidence="1">
    <location>
        <begin position="12"/>
        <end position="39"/>
    </location>
</feature>
<dbReference type="Pfam" id="PF20152">
    <property type="entry name" value="DUF6534"/>
    <property type="match status" value="1"/>
</dbReference>
<dbReference type="InterPro" id="IPR045339">
    <property type="entry name" value="DUF6534"/>
</dbReference>
<keyword evidence="1" id="KW-1133">Transmembrane helix</keyword>
<keyword evidence="1" id="KW-0812">Transmembrane</keyword>
<feature type="transmembrane region" description="Helical" evidence="1">
    <location>
        <begin position="235"/>
        <end position="256"/>
    </location>
</feature>
<gene>
    <name evidence="3" type="ORF">FIBRA_08654</name>
</gene>
<feature type="transmembrane region" description="Helical" evidence="1">
    <location>
        <begin position="51"/>
        <end position="73"/>
    </location>
</feature>
<dbReference type="GeneID" id="24101295"/>
<evidence type="ECO:0000313" key="3">
    <source>
        <dbReference type="EMBL" id="CCM06395.1"/>
    </source>
</evidence>
<dbReference type="PANTHER" id="PTHR40465">
    <property type="entry name" value="CHROMOSOME 1, WHOLE GENOME SHOTGUN SEQUENCE"/>
    <property type="match status" value="1"/>
</dbReference>
<keyword evidence="4" id="KW-1185">Reference proteome</keyword>
<dbReference type="InParanoid" id="J4GX74"/>
<organism evidence="3 4">
    <name type="scientific">Fibroporia radiculosa</name>
    <dbReference type="NCBI Taxonomy" id="599839"/>
    <lineage>
        <taxon>Eukaryota</taxon>
        <taxon>Fungi</taxon>
        <taxon>Dikarya</taxon>
        <taxon>Basidiomycota</taxon>
        <taxon>Agaricomycotina</taxon>
        <taxon>Agaricomycetes</taxon>
        <taxon>Polyporales</taxon>
        <taxon>Fibroporiaceae</taxon>
        <taxon>Fibroporia</taxon>
    </lineage>
</organism>
<keyword evidence="1" id="KW-0472">Membrane</keyword>
<feature type="transmembrane region" description="Helical" evidence="1">
    <location>
        <begin position="187"/>
        <end position="215"/>
    </location>
</feature>